<dbReference type="InterPro" id="IPR029065">
    <property type="entry name" value="Enolase_C-like"/>
</dbReference>
<dbReference type="InterPro" id="IPR046945">
    <property type="entry name" value="RHMD-like"/>
</dbReference>
<keyword evidence="5" id="KW-0460">Magnesium</keyword>
<dbReference type="Pfam" id="PF02746">
    <property type="entry name" value="MR_MLE_N"/>
    <property type="match status" value="1"/>
</dbReference>
<evidence type="ECO:0000256" key="6">
    <source>
        <dbReference type="ARBA" id="ARBA00023239"/>
    </source>
</evidence>
<keyword evidence="6" id="KW-0456">Lyase</keyword>
<dbReference type="EMBL" id="BMFW01000002">
    <property type="protein sequence ID" value="GGH90732.1"/>
    <property type="molecule type" value="Genomic_DNA"/>
</dbReference>
<name>A0ABQ2AEU1_9MICC</name>
<evidence type="ECO:0000256" key="1">
    <source>
        <dbReference type="ARBA" id="ARBA00001737"/>
    </source>
</evidence>
<keyword evidence="9" id="KW-1185">Reference proteome</keyword>
<dbReference type="Gene3D" id="3.30.390.10">
    <property type="entry name" value="Enolase-like, N-terminal domain"/>
    <property type="match status" value="1"/>
</dbReference>
<organism evidence="8 9">
    <name type="scientific">Arthrobacter liuii</name>
    <dbReference type="NCBI Taxonomy" id="1476996"/>
    <lineage>
        <taxon>Bacteria</taxon>
        <taxon>Bacillati</taxon>
        <taxon>Actinomycetota</taxon>
        <taxon>Actinomycetes</taxon>
        <taxon>Micrococcales</taxon>
        <taxon>Micrococcaceae</taxon>
        <taxon>Arthrobacter</taxon>
    </lineage>
</organism>
<evidence type="ECO:0000256" key="3">
    <source>
        <dbReference type="ARBA" id="ARBA00013142"/>
    </source>
</evidence>
<feature type="domain" description="Mandelate racemase/muconate lactonizing enzyme C-terminal" evidence="7">
    <location>
        <begin position="197"/>
        <end position="292"/>
    </location>
</feature>
<dbReference type="InterPro" id="IPR018110">
    <property type="entry name" value="Mandel_Rmase/mucon_lact_enz_CS"/>
</dbReference>
<dbReference type="SMART" id="SM00922">
    <property type="entry name" value="MR_MLE"/>
    <property type="match status" value="1"/>
</dbReference>
<evidence type="ECO:0000256" key="5">
    <source>
        <dbReference type="ARBA" id="ARBA00022842"/>
    </source>
</evidence>
<accession>A0ABQ2AEU1</accession>
<dbReference type="SUPFAM" id="SSF54826">
    <property type="entry name" value="Enolase N-terminal domain-like"/>
    <property type="match status" value="1"/>
</dbReference>
<dbReference type="PANTHER" id="PTHR13794">
    <property type="entry name" value="ENOLASE SUPERFAMILY, MANDELATE RACEMASE"/>
    <property type="match status" value="1"/>
</dbReference>
<dbReference type="SFLD" id="SFLDS00001">
    <property type="entry name" value="Enolase"/>
    <property type="match status" value="1"/>
</dbReference>
<gene>
    <name evidence="8" type="ORF">GCM10007170_05200</name>
</gene>
<sequence length="448" mass="48635">MPSITSIKTQDVRFPTSLELDGSDAVNVDPDYSAAYVVIRTDAGDEGHGFVFSCGRGNEILTAAIDAYARLLVGRDIDELIHDLGGASRLLVHDSQLRWLGPEKGVTQMACGALVSALWDIRARRENKPLWLLLAEMTPEELVSVVDFTHIRDALSPEQALEMLRAGQEGKDQRIAELKTGGFPAYTTSPGWLGYSDEKLVRLSKEAAADGFSMIKLKVGGDINDDRRRMALAREAVGDLPIAIDANQRWEVSEAIDWVNELAEFNPYWIEEPTSTDDVLGHADIRKGVAPVRVATGEAVASRIVFKQLLQAGAIDVLQLDSTRVAGVNENIAILLLAAKFGVPVCPHAGGVGLCELVQHFSFFDYAVVGRSQENRMIEFVDHLHEHFAEPVRIIDGRYAAPELPGTGAEMLSASRTRWEFPNGGGWQEVGTRAAVTGGAPSPAGAAR</sequence>
<dbReference type="InterPro" id="IPR036849">
    <property type="entry name" value="Enolase-like_C_sf"/>
</dbReference>
<comment type="catalytic activity">
    <reaction evidence="1">
        <text>L-fuconate = 2-dehydro-3-deoxy-L-fuconate + H2O</text>
        <dbReference type="Rhea" id="RHEA:22772"/>
        <dbReference type="ChEBI" id="CHEBI:15377"/>
        <dbReference type="ChEBI" id="CHEBI:21291"/>
        <dbReference type="ChEBI" id="CHEBI:37448"/>
        <dbReference type="EC" id="4.2.1.68"/>
    </reaction>
</comment>
<evidence type="ECO:0000259" key="7">
    <source>
        <dbReference type="SMART" id="SM00922"/>
    </source>
</evidence>
<dbReference type="PROSITE" id="PS00909">
    <property type="entry name" value="MR_MLE_2"/>
    <property type="match status" value="1"/>
</dbReference>
<dbReference type="Gene3D" id="3.20.20.120">
    <property type="entry name" value="Enolase-like C-terminal domain"/>
    <property type="match status" value="1"/>
</dbReference>
<dbReference type="RefSeq" id="WP_188570128.1">
    <property type="nucleotide sequence ID" value="NZ_BMFW01000002.1"/>
</dbReference>
<dbReference type="SUPFAM" id="SSF51604">
    <property type="entry name" value="Enolase C-terminal domain-like"/>
    <property type="match status" value="1"/>
</dbReference>
<evidence type="ECO:0000313" key="8">
    <source>
        <dbReference type="EMBL" id="GGH90732.1"/>
    </source>
</evidence>
<reference evidence="9" key="1">
    <citation type="journal article" date="2019" name="Int. J. Syst. Evol. Microbiol.">
        <title>The Global Catalogue of Microorganisms (GCM) 10K type strain sequencing project: providing services to taxonomists for standard genome sequencing and annotation.</title>
        <authorList>
            <consortium name="The Broad Institute Genomics Platform"/>
            <consortium name="The Broad Institute Genome Sequencing Center for Infectious Disease"/>
            <person name="Wu L."/>
            <person name="Ma J."/>
        </authorList>
    </citation>
    <scope>NUCLEOTIDE SEQUENCE [LARGE SCALE GENOMIC DNA]</scope>
    <source>
        <strain evidence="9">CGMCC 1.12778</strain>
    </source>
</reference>
<evidence type="ECO:0000256" key="2">
    <source>
        <dbReference type="ARBA" id="ARBA00001946"/>
    </source>
</evidence>
<dbReference type="CDD" id="cd03324">
    <property type="entry name" value="rTSbeta_L-fuconate_dehydratase"/>
    <property type="match status" value="1"/>
</dbReference>
<dbReference type="InterPro" id="IPR013342">
    <property type="entry name" value="Mandelate_racemase_C"/>
</dbReference>
<dbReference type="PANTHER" id="PTHR13794:SF58">
    <property type="entry name" value="MITOCHONDRIAL ENOLASE SUPERFAMILY MEMBER 1"/>
    <property type="match status" value="1"/>
</dbReference>
<evidence type="ECO:0000313" key="9">
    <source>
        <dbReference type="Proteomes" id="UP000643279"/>
    </source>
</evidence>
<dbReference type="SFLD" id="SFLDF00111">
    <property type="entry name" value="L-fuconate_dehydratase"/>
    <property type="match status" value="1"/>
</dbReference>
<comment type="cofactor">
    <cofactor evidence="2">
        <name>Mg(2+)</name>
        <dbReference type="ChEBI" id="CHEBI:18420"/>
    </cofactor>
</comment>
<proteinExistence type="predicted"/>
<dbReference type="InterPro" id="IPR013341">
    <property type="entry name" value="Mandelate_racemase_N_dom"/>
</dbReference>
<evidence type="ECO:0000256" key="4">
    <source>
        <dbReference type="ARBA" id="ARBA00022723"/>
    </source>
</evidence>
<dbReference type="EC" id="4.2.1.68" evidence="3"/>
<dbReference type="InterPro" id="IPR029017">
    <property type="entry name" value="Enolase-like_N"/>
</dbReference>
<comment type="caution">
    <text evidence="8">The sequence shown here is derived from an EMBL/GenBank/DDBJ whole genome shotgun (WGS) entry which is preliminary data.</text>
</comment>
<dbReference type="SFLD" id="SFLDG00179">
    <property type="entry name" value="mandelate_racemase"/>
    <property type="match status" value="1"/>
</dbReference>
<protein>
    <recommendedName>
        <fullName evidence="3">L-fuconate dehydratase</fullName>
        <ecNumber evidence="3">4.2.1.68</ecNumber>
    </recommendedName>
</protein>
<dbReference type="Pfam" id="PF13378">
    <property type="entry name" value="MR_MLE_C"/>
    <property type="match status" value="1"/>
</dbReference>
<dbReference type="Proteomes" id="UP000643279">
    <property type="component" value="Unassembled WGS sequence"/>
</dbReference>
<dbReference type="InterPro" id="IPR034610">
    <property type="entry name" value="L-fuconate_dehydratase"/>
</dbReference>
<keyword evidence="4" id="KW-0479">Metal-binding</keyword>